<evidence type="ECO:0000313" key="3">
    <source>
        <dbReference type="Proteomes" id="UP000623419"/>
    </source>
</evidence>
<feature type="transmembrane region" description="Helical" evidence="1">
    <location>
        <begin position="94"/>
        <end position="111"/>
    </location>
</feature>
<name>A0ABQ1HE88_9GAMM</name>
<evidence type="ECO:0000256" key="1">
    <source>
        <dbReference type="SAM" id="Phobius"/>
    </source>
</evidence>
<feature type="transmembrane region" description="Helical" evidence="1">
    <location>
        <begin position="157"/>
        <end position="179"/>
    </location>
</feature>
<dbReference type="Gene3D" id="1.25.40.10">
    <property type="entry name" value="Tetratricopeptide repeat domain"/>
    <property type="match status" value="1"/>
</dbReference>
<feature type="transmembrane region" description="Helical" evidence="1">
    <location>
        <begin position="117"/>
        <end position="136"/>
    </location>
</feature>
<feature type="transmembrane region" description="Helical" evidence="1">
    <location>
        <begin position="191"/>
        <end position="208"/>
    </location>
</feature>
<proteinExistence type="predicted"/>
<comment type="caution">
    <text evidence="2">The sequence shown here is derived from an EMBL/GenBank/DDBJ whole genome shotgun (WGS) entry which is preliminary data.</text>
</comment>
<organism evidence="2 3">
    <name type="scientific">Arenimonas soli</name>
    <dbReference type="NCBI Taxonomy" id="2269504"/>
    <lineage>
        <taxon>Bacteria</taxon>
        <taxon>Pseudomonadati</taxon>
        <taxon>Pseudomonadota</taxon>
        <taxon>Gammaproteobacteria</taxon>
        <taxon>Lysobacterales</taxon>
        <taxon>Lysobacteraceae</taxon>
        <taxon>Arenimonas</taxon>
    </lineage>
</organism>
<keyword evidence="1" id="KW-0812">Transmembrane</keyword>
<sequence length="424" mass="45383">MANNPPAGGSFIERLPRMLAYPASKDMMLMFAGLAFFRLLSNLPNIMGLLFELAFWVMGFKMAVEALTNTAHGRYQALHGEDMLATDGDAIEQMVLGVLVGVGVTLVAMFLGLLPTAAALLAVFLFMPAAVMLLAINHHYLNALNPLAWFELISRLGGAYFGVVLVFAILGLLSEVLQWGLQAAFGGPGQIPGSFIALYALVASYHVLGDALHRNHEVLGLDITPAVARATYGNPIEDETMARAAELAGQGRQAAAAELLAGLFRGRGASDPVHERYRELLIAEGDLDRLAAHDREYISSLVVTDKDKRALAVYADTAGRVPGFALDLPDQIARLVALAARLGQAQWAVALAQDFEARFPDSPDLPQVVVTAATLLSERLGQDEQARDRLRALLDTHPGHPLAASARAQLAALEQVIAATPGRP</sequence>
<evidence type="ECO:0000313" key="2">
    <source>
        <dbReference type="EMBL" id="GGA71956.1"/>
    </source>
</evidence>
<protein>
    <recommendedName>
        <fullName evidence="4">Tetratricopeptide repeat protein</fullName>
    </recommendedName>
</protein>
<reference evidence="3" key="1">
    <citation type="journal article" date="2019" name="Int. J. Syst. Evol. Microbiol.">
        <title>The Global Catalogue of Microorganisms (GCM) 10K type strain sequencing project: providing services to taxonomists for standard genome sequencing and annotation.</title>
        <authorList>
            <consortium name="The Broad Institute Genomics Platform"/>
            <consortium name="The Broad Institute Genome Sequencing Center for Infectious Disease"/>
            <person name="Wu L."/>
            <person name="Ma J."/>
        </authorList>
    </citation>
    <scope>NUCLEOTIDE SEQUENCE [LARGE SCALE GENOMIC DNA]</scope>
    <source>
        <strain evidence="3">CGMCC 1.15905</strain>
    </source>
</reference>
<dbReference type="Proteomes" id="UP000623419">
    <property type="component" value="Unassembled WGS sequence"/>
</dbReference>
<dbReference type="RefSeq" id="WP_188661498.1">
    <property type="nucleotide sequence ID" value="NZ_BMKC01000001.1"/>
</dbReference>
<dbReference type="EMBL" id="BMKC01000001">
    <property type="protein sequence ID" value="GGA71956.1"/>
    <property type="molecule type" value="Genomic_DNA"/>
</dbReference>
<keyword evidence="1" id="KW-0472">Membrane</keyword>
<dbReference type="InterPro" id="IPR011990">
    <property type="entry name" value="TPR-like_helical_dom_sf"/>
</dbReference>
<keyword evidence="1" id="KW-1133">Transmembrane helix</keyword>
<evidence type="ECO:0008006" key="4">
    <source>
        <dbReference type="Google" id="ProtNLM"/>
    </source>
</evidence>
<gene>
    <name evidence="2" type="ORF">GCM10011521_07640</name>
</gene>
<accession>A0ABQ1HE88</accession>
<keyword evidence="3" id="KW-1185">Reference proteome</keyword>